<keyword evidence="6 13" id="KW-0028">Amino-acid biosynthesis</keyword>
<evidence type="ECO:0000256" key="10">
    <source>
        <dbReference type="ARBA" id="ARBA00023239"/>
    </source>
</evidence>
<evidence type="ECO:0000256" key="7">
    <source>
        <dbReference type="ARBA" id="ARBA00022723"/>
    </source>
</evidence>
<feature type="binding site" evidence="13">
    <location>
        <position position="411"/>
    </location>
    <ligand>
        <name>[4Fe-4S] cluster</name>
        <dbReference type="ChEBI" id="CHEBI:49883"/>
    </ligand>
</feature>
<dbReference type="GO" id="GO:0003861">
    <property type="term" value="F:3-isopropylmalate dehydratase activity"/>
    <property type="evidence" value="ECO:0007669"/>
    <property type="project" value="UniProtKB-UniRule"/>
</dbReference>
<evidence type="ECO:0000256" key="4">
    <source>
        <dbReference type="ARBA" id="ARBA00022430"/>
    </source>
</evidence>
<evidence type="ECO:0000256" key="5">
    <source>
        <dbReference type="ARBA" id="ARBA00022485"/>
    </source>
</evidence>
<comment type="subunit">
    <text evidence="13">Heterodimer of LeuC and LeuD.</text>
</comment>
<evidence type="ECO:0000313" key="15">
    <source>
        <dbReference type="EMBL" id="SFI81001.1"/>
    </source>
</evidence>
<dbReference type="GO" id="GO:0003994">
    <property type="term" value="F:aconitate hydratase activity"/>
    <property type="evidence" value="ECO:0007669"/>
    <property type="project" value="UniProtKB-EC"/>
</dbReference>
<dbReference type="AlphaFoldDB" id="A0A1I3L8F1"/>
<dbReference type="InterPro" id="IPR050067">
    <property type="entry name" value="IPM_dehydratase_rel_enz"/>
</dbReference>
<accession>A0A1I3L8F1</accession>
<evidence type="ECO:0000256" key="6">
    <source>
        <dbReference type="ARBA" id="ARBA00022605"/>
    </source>
</evidence>
<proteinExistence type="inferred from homology"/>
<comment type="cofactor">
    <cofactor evidence="13">
        <name>[4Fe-4S] cluster</name>
        <dbReference type="ChEBI" id="CHEBI:49883"/>
    </cofactor>
    <text evidence="13">Binds 1 [4Fe-4S] cluster per subunit.</text>
</comment>
<dbReference type="EMBL" id="FORR01000002">
    <property type="protein sequence ID" value="SFI81001.1"/>
    <property type="molecule type" value="Genomic_DNA"/>
</dbReference>
<keyword evidence="8 13" id="KW-0408">Iron</keyword>
<feature type="binding site" evidence="13">
    <location>
        <position position="348"/>
    </location>
    <ligand>
        <name>[4Fe-4S] cluster</name>
        <dbReference type="ChEBI" id="CHEBI:49883"/>
    </ligand>
</feature>
<reference evidence="15 16" key="1">
    <citation type="submission" date="2016-10" db="EMBL/GenBank/DDBJ databases">
        <authorList>
            <person name="de Groot N.N."/>
        </authorList>
    </citation>
    <scope>NUCLEOTIDE SEQUENCE [LARGE SCALE GENOMIC DNA]</scope>
    <source>
        <strain evidence="15 16">DSM 44778</strain>
    </source>
</reference>
<dbReference type="EC" id="4.2.1.33" evidence="13"/>
<keyword evidence="9 13" id="KW-0411">Iron-sulfur</keyword>
<dbReference type="GO" id="GO:0009098">
    <property type="term" value="P:L-leucine biosynthetic process"/>
    <property type="evidence" value="ECO:0007669"/>
    <property type="project" value="UniProtKB-UniRule"/>
</dbReference>
<dbReference type="GO" id="GO:0051539">
    <property type="term" value="F:4 iron, 4 sulfur cluster binding"/>
    <property type="evidence" value="ECO:0007669"/>
    <property type="project" value="UniProtKB-KW"/>
</dbReference>
<keyword evidence="4 13" id="KW-0432">Leucine biosynthesis</keyword>
<comment type="catalytic activity">
    <reaction evidence="12">
        <text>citrate = D-threo-isocitrate</text>
        <dbReference type="Rhea" id="RHEA:10336"/>
        <dbReference type="ChEBI" id="CHEBI:15562"/>
        <dbReference type="ChEBI" id="CHEBI:16947"/>
        <dbReference type="EC" id="4.2.1.3"/>
    </reaction>
</comment>
<evidence type="ECO:0000256" key="9">
    <source>
        <dbReference type="ARBA" id="ARBA00023014"/>
    </source>
</evidence>
<dbReference type="NCBIfam" id="NF009116">
    <property type="entry name" value="PRK12466.1"/>
    <property type="match status" value="1"/>
</dbReference>
<dbReference type="PRINTS" id="PR00415">
    <property type="entry name" value="ACONITASE"/>
</dbReference>
<dbReference type="PANTHER" id="PTHR43822:SF9">
    <property type="entry name" value="3-ISOPROPYLMALATE DEHYDRATASE"/>
    <property type="match status" value="1"/>
</dbReference>
<dbReference type="Gene3D" id="3.30.499.10">
    <property type="entry name" value="Aconitase, domain 3"/>
    <property type="match status" value="2"/>
</dbReference>
<comment type="pathway">
    <text evidence="3 13">Amino-acid biosynthesis; L-leucine biosynthesis; L-leucine from 3-methyl-2-oxobutanoate: step 2/4.</text>
</comment>
<dbReference type="Pfam" id="PF00330">
    <property type="entry name" value="Aconitase"/>
    <property type="match status" value="1"/>
</dbReference>
<dbReference type="OrthoDB" id="9802769at2"/>
<dbReference type="NCBIfam" id="NF004016">
    <property type="entry name" value="PRK05478.1"/>
    <property type="match status" value="1"/>
</dbReference>
<feature type="domain" description="Aconitase/3-isopropylmalate dehydratase large subunit alpha/beta/alpha" evidence="14">
    <location>
        <begin position="8"/>
        <end position="458"/>
    </location>
</feature>
<dbReference type="InterPro" id="IPR033941">
    <property type="entry name" value="IPMI_cat"/>
</dbReference>
<protein>
    <recommendedName>
        <fullName evidence="13">3-isopropylmalate dehydratase large subunit</fullName>
        <ecNumber evidence="13">4.2.1.33</ecNumber>
    </recommendedName>
    <alternativeName>
        <fullName evidence="13">Alpha-IPM isomerase</fullName>
        <shortName evidence="13">IPMI</shortName>
    </alternativeName>
    <alternativeName>
        <fullName evidence="13">Isopropylmalate isomerase</fullName>
    </alternativeName>
</protein>
<dbReference type="UniPathway" id="UPA00048">
    <property type="reaction ID" value="UER00071"/>
</dbReference>
<keyword evidence="5 13" id="KW-0004">4Fe-4S</keyword>
<evidence type="ECO:0000256" key="8">
    <source>
        <dbReference type="ARBA" id="ARBA00023004"/>
    </source>
</evidence>
<dbReference type="InterPro" id="IPR004430">
    <property type="entry name" value="3-IsopropMal_deHydase_lsu"/>
</dbReference>
<dbReference type="InterPro" id="IPR018136">
    <property type="entry name" value="Aconitase_4Fe-4S_BS"/>
</dbReference>
<dbReference type="SUPFAM" id="SSF53732">
    <property type="entry name" value="Aconitase iron-sulfur domain"/>
    <property type="match status" value="1"/>
</dbReference>
<comment type="catalytic activity">
    <reaction evidence="1 13">
        <text>(2R,3S)-3-isopropylmalate = (2S)-2-isopropylmalate</text>
        <dbReference type="Rhea" id="RHEA:32287"/>
        <dbReference type="ChEBI" id="CHEBI:1178"/>
        <dbReference type="ChEBI" id="CHEBI:35121"/>
        <dbReference type="EC" id="4.2.1.33"/>
    </reaction>
</comment>
<keyword evidence="11 13" id="KW-0100">Branched-chain amino acid biosynthesis</keyword>
<evidence type="ECO:0000256" key="13">
    <source>
        <dbReference type="HAMAP-Rule" id="MF_01026"/>
    </source>
</evidence>
<dbReference type="HAMAP" id="MF_01026">
    <property type="entry name" value="LeuC_type1"/>
    <property type="match status" value="1"/>
</dbReference>
<keyword evidence="7 13" id="KW-0479">Metal-binding</keyword>
<sequence length="479" mass="52606">MKPRTLFEKIWDAHVVKQEKGKPAILYIDLHLVHEVTSPQAFEGLRLANRKVRRPDLTLAVMDHNVPTTDRNMPIQDPIAKKQMDTLAQNCKDFGIQLFDLYSPQQGIVHVVGPELGLTLPGKTIVCGDSHTSTHGAFGALAFGIGTSEVEHVLATQCLQQIKPKTMEVHFKGRLQLGVTAKDAILALIAKIGTAGATGHVIEYTGEAIRHMSMEERMTICNMSIEAGARAGLIAPDETTFQYLKGRPYAPKGAEFEQAVEEWKKLRTDEGAVYDCRVEIDLDQVAPQVTWGTSPGMGTDITQVVPDPDSFPTETERNAARLALEYMGLQPGTPITEIKVDRVFIGSCTNSRIEDLRAAARVVKGYQVAPHVRAMVVPGSQQVKKQAEEEGLDQIFKEAGFEWRESGCSMCLGMNPDILQPGERCASTSNRNFEGRQGRGGRTHLVSPAMAAAAAIKGHFVDVRKWEYKEEGAKSHATI</sequence>
<dbReference type="InterPro" id="IPR001030">
    <property type="entry name" value="Acoase/IPM_deHydtase_lsu_aba"/>
</dbReference>
<evidence type="ECO:0000256" key="1">
    <source>
        <dbReference type="ARBA" id="ARBA00000491"/>
    </source>
</evidence>
<evidence type="ECO:0000256" key="12">
    <source>
        <dbReference type="ARBA" id="ARBA00023501"/>
    </source>
</evidence>
<evidence type="ECO:0000259" key="14">
    <source>
        <dbReference type="Pfam" id="PF00330"/>
    </source>
</evidence>
<gene>
    <name evidence="13" type="primary">leuC</name>
    <name evidence="15" type="ORF">SAMN05421852_10280</name>
</gene>
<dbReference type="STRING" id="46223.SAMN05421852_10280"/>
<dbReference type="CDD" id="cd01583">
    <property type="entry name" value="IPMI"/>
    <property type="match status" value="1"/>
</dbReference>
<comment type="function">
    <text evidence="2 13">Catalyzes the isomerization between 2-isopropylmalate and 3-isopropylmalate, via the formation of 2-isopropylmaleate.</text>
</comment>
<evidence type="ECO:0000313" key="16">
    <source>
        <dbReference type="Proteomes" id="UP000199545"/>
    </source>
</evidence>
<dbReference type="InterPro" id="IPR015931">
    <property type="entry name" value="Acnase/IPM_dHydase_lsu_aba_1/3"/>
</dbReference>
<name>A0A1I3L8F1_9BACL</name>
<dbReference type="GO" id="GO:0046872">
    <property type="term" value="F:metal ion binding"/>
    <property type="evidence" value="ECO:0007669"/>
    <property type="project" value="UniProtKB-KW"/>
</dbReference>
<dbReference type="NCBIfam" id="TIGR00170">
    <property type="entry name" value="leuC"/>
    <property type="match status" value="1"/>
</dbReference>
<dbReference type="PROSITE" id="PS01244">
    <property type="entry name" value="ACONITASE_2"/>
    <property type="match status" value="1"/>
</dbReference>
<dbReference type="PROSITE" id="PS00450">
    <property type="entry name" value="ACONITASE_1"/>
    <property type="match status" value="1"/>
</dbReference>
<dbReference type="Proteomes" id="UP000199545">
    <property type="component" value="Unassembled WGS sequence"/>
</dbReference>
<comment type="similarity">
    <text evidence="13">Belongs to the aconitase/IPM isomerase family. LeuC type 1 subfamily.</text>
</comment>
<dbReference type="RefSeq" id="WP_093227844.1">
    <property type="nucleotide sequence ID" value="NZ_FORR01000002.1"/>
</dbReference>
<evidence type="ECO:0000256" key="3">
    <source>
        <dbReference type="ARBA" id="ARBA00004729"/>
    </source>
</evidence>
<evidence type="ECO:0000256" key="2">
    <source>
        <dbReference type="ARBA" id="ARBA00002695"/>
    </source>
</evidence>
<keyword evidence="10 13" id="KW-0456">Lyase</keyword>
<dbReference type="FunFam" id="3.30.499.10:FF:000007">
    <property type="entry name" value="3-isopropylmalate dehydratase large subunit"/>
    <property type="match status" value="1"/>
</dbReference>
<feature type="binding site" evidence="13">
    <location>
        <position position="408"/>
    </location>
    <ligand>
        <name>[4Fe-4S] cluster</name>
        <dbReference type="ChEBI" id="CHEBI:49883"/>
    </ligand>
</feature>
<evidence type="ECO:0000256" key="11">
    <source>
        <dbReference type="ARBA" id="ARBA00023304"/>
    </source>
</evidence>
<organism evidence="15 16">
    <name type="scientific">Thermoflavimicrobium dichotomicum</name>
    <dbReference type="NCBI Taxonomy" id="46223"/>
    <lineage>
        <taxon>Bacteria</taxon>
        <taxon>Bacillati</taxon>
        <taxon>Bacillota</taxon>
        <taxon>Bacilli</taxon>
        <taxon>Bacillales</taxon>
        <taxon>Thermoactinomycetaceae</taxon>
        <taxon>Thermoflavimicrobium</taxon>
    </lineage>
</organism>
<keyword evidence="16" id="KW-1185">Reference proteome</keyword>
<dbReference type="PANTHER" id="PTHR43822">
    <property type="entry name" value="HOMOACONITASE, MITOCHONDRIAL-RELATED"/>
    <property type="match status" value="1"/>
</dbReference>
<dbReference type="InterPro" id="IPR036008">
    <property type="entry name" value="Aconitase_4Fe-4S_dom"/>
</dbReference>